<organism evidence="1 2">
    <name type="scientific">Gossypium arboreum</name>
    <name type="common">Tree cotton</name>
    <name type="synonym">Gossypium nanking</name>
    <dbReference type="NCBI Taxonomy" id="29729"/>
    <lineage>
        <taxon>Eukaryota</taxon>
        <taxon>Viridiplantae</taxon>
        <taxon>Streptophyta</taxon>
        <taxon>Embryophyta</taxon>
        <taxon>Tracheophyta</taxon>
        <taxon>Spermatophyta</taxon>
        <taxon>Magnoliopsida</taxon>
        <taxon>eudicotyledons</taxon>
        <taxon>Gunneridae</taxon>
        <taxon>Pentapetalae</taxon>
        <taxon>rosids</taxon>
        <taxon>malvids</taxon>
        <taxon>Malvales</taxon>
        <taxon>Malvaceae</taxon>
        <taxon>Malvoideae</taxon>
        <taxon>Gossypium</taxon>
    </lineage>
</organism>
<sequence>MLWTRMVNCHFWI</sequence>
<protein>
    <submittedName>
        <fullName evidence="1">Uncharacterized protein</fullName>
    </submittedName>
</protein>
<accession>A0A0B0NGR4</accession>
<keyword evidence="2" id="KW-1185">Reference proteome</keyword>
<reference evidence="2" key="1">
    <citation type="submission" date="2014-09" db="EMBL/GenBank/DDBJ databases">
        <authorList>
            <person name="Mudge J."/>
            <person name="Ramaraj T."/>
            <person name="Lindquist I.E."/>
            <person name="Bharti A.K."/>
            <person name="Sundararajan A."/>
            <person name="Cameron C.T."/>
            <person name="Woodward J.E."/>
            <person name="May G.D."/>
            <person name="Brubaker C."/>
            <person name="Broadhvest J."/>
            <person name="Wilkins T.A."/>
        </authorList>
    </citation>
    <scope>NUCLEOTIDE SEQUENCE</scope>
    <source>
        <strain evidence="2">cv. AKA8401</strain>
    </source>
</reference>
<dbReference type="Proteomes" id="UP000032142">
    <property type="component" value="Unassembled WGS sequence"/>
</dbReference>
<name>A0A0B0NGR4_GOSAR</name>
<evidence type="ECO:0000313" key="2">
    <source>
        <dbReference type="Proteomes" id="UP000032142"/>
    </source>
</evidence>
<dbReference type="EMBL" id="KN395045">
    <property type="protein sequence ID" value="KHG11009.1"/>
    <property type="molecule type" value="Genomic_DNA"/>
</dbReference>
<evidence type="ECO:0000313" key="1">
    <source>
        <dbReference type="EMBL" id="KHG11009.1"/>
    </source>
</evidence>
<gene>
    <name evidence="1" type="ORF">F383_37664</name>
</gene>
<proteinExistence type="predicted"/>